<accession>A0A1J7JEF4</accession>
<dbReference type="CDD" id="cd00431">
    <property type="entry name" value="cysteine_hydrolases"/>
    <property type="match status" value="1"/>
</dbReference>
<name>A0A1J7JEF4_9PEZI</name>
<proteinExistence type="inferred from homology"/>
<dbReference type="OrthoDB" id="167809at2759"/>
<dbReference type="InterPro" id="IPR036380">
    <property type="entry name" value="Isochorismatase-like_sf"/>
</dbReference>
<gene>
    <name evidence="4" type="ORF">CONLIGDRAFT_461057</name>
</gene>
<dbReference type="STRING" id="1408157.A0A1J7JEF4"/>
<protein>
    <submittedName>
        <fullName evidence="4">Isochorismatase</fullName>
    </submittedName>
</protein>
<comment type="similarity">
    <text evidence="1">Belongs to the isochorismatase family.</text>
</comment>
<sequence length="276" mass="29796">MASTQAPDLTFGPPGEEWHYDRKTKTYDLTRNHARPAYKLRTTQGPGETCITISPAITALVVVDMQNFFLHPKCRDHPLGLAAVEPTLKLIAKCRQLGIQVIWLNWGLTPSDLSALPASVRRGFAHSLITSEPDPSKAVRAGLGADLGEGQGKTLCKGEWNSAVYGGLADEVRLGSGDLWCDKNRMSGLWSEAQPLWRALTEGGKRTLLFAGVNTDQCVLGTLSDAYNAGWDCVVVEDCCATTTPGAREVCLYNVAGSYGFVTDSETFASGEVVDK</sequence>
<dbReference type="AlphaFoldDB" id="A0A1J7JEF4"/>
<dbReference type="PANTHER" id="PTHR43540:SF9">
    <property type="entry name" value="FAMILY HYDROLASE, PUTATIVE (AFU_ORTHOLOGUE AFUA_2G08700)-RELATED"/>
    <property type="match status" value="1"/>
</dbReference>
<dbReference type="InterPro" id="IPR000868">
    <property type="entry name" value="Isochorismatase-like_dom"/>
</dbReference>
<dbReference type="SUPFAM" id="SSF52499">
    <property type="entry name" value="Isochorismatase-like hydrolases"/>
    <property type="match status" value="1"/>
</dbReference>
<dbReference type="InParanoid" id="A0A1J7JEF4"/>
<evidence type="ECO:0000313" key="4">
    <source>
        <dbReference type="EMBL" id="OIW28072.1"/>
    </source>
</evidence>
<organism evidence="4 5">
    <name type="scientific">Coniochaeta ligniaria NRRL 30616</name>
    <dbReference type="NCBI Taxonomy" id="1408157"/>
    <lineage>
        <taxon>Eukaryota</taxon>
        <taxon>Fungi</taxon>
        <taxon>Dikarya</taxon>
        <taxon>Ascomycota</taxon>
        <taxon>Pezizomycotina</taxon>
        <taxon>Sordariomycetes</taxon>
        <taxon>Sordariomycetidae</taxon>
        <taxon>Coniochaetales</taxon>
        <taxon>Coniochaetaceae</taxon>
        <taxon>Coniochaeta</taxon>
    </lineage>
</organism>
<evidence type="ECO:0000256" key="1">
    <source>
        <dbReference type="ARBA" id="ARBA00006336"/>
    </source>
</evidence>
<reference evidence="4 5" key="1">
    <citation type="submission" date="2016-10" db="EMBL/GenBank/DDBJ databases">
        <title>Draft genome sequence of Coniochaeta ligniaria NRRL30616, a lignocellulolytic fungus for bioabatement of inhibitors in plant biomass hydrolysates.</title>
        <authorList>
            <consortium name="DOE Joint Genome Institute"/>
            <person name="Jimenez D.J."/>
            <person name="Hector R.E."/>
            <person name="Riley R."/>
            <person name="Sun H."/>
            <person name="Grigoriev I.V."/>
            <person name="Van Elsas J.D."/>
            <person name="Nichols N.N."/>
        </authorList>
    </citation>
    <scope>NUCLEOTIDE SEQUENCE [LARGE SCALE GENOMIC DNA]</scope>
    <source>
        <strain evidence="4 5">NRRL 30616</strain>
    </source>
</reference>
<evidence type="ECO:0000256" key="2">
    <source>
        <dbReference type="ARBA" id="ARBA00022801"/>
    </source>
</evidence>
<feature type="domain" description="Isochorismatase-like" evidence="3">
    <location>
        <begin position="58"/>
        <end position="266"/>
    </location>
</feature>
<dbReference type="Pfam" id="PF00857">
    <property type="entry name" value="Isochorismatase"/>
    <property type="match status" value="1"/>
</dbReference>
<dbReference type="PANTHER" id="PTHR43540">
    <property type="entry name" value="PEROXYUREIDOACRYLATE/UREIDOACRYLATE AMIDOHYDROLASE-RELATED"/>
    <property type="match status" value="1"/>
</dbReference>
<dbReference type="Proteomes" id="UP000182658">
    <property type="component" value="Unassembled WGS sequence"/>
</dbReference>
<dbReference type="InterPro" id="IPR050272">
    <property type="entry name" value="Isochorismatase-like_hydrls"/>
</dbReference>
<evidence type="ECO:0000313" key="5">
    <source>
        <dbReference type="Proteomes" id="UP000182658"/>
    </source>
</evidence>
<evidence type="ECO:0000259" key="3">
    <source>
        <dbReference type="Pfam" id="PF00857"/>
    </source>
</evidence>
<dbReference type="EMBL" id="KV875099">
    <property type="protein sequence ID" value="OIW28072.1"/>
    <property type="molecule type" value="Genomic_DNA"/>
</dbReference>
<keyword evidence="2" id="KW-0378">Hydrolase</keyword>
<dbReference type="Gene3D" id="3.40.50.850">
    <property type="entry name" value="Isochorismatase-like"/>
    <property type="match status" value="1"/>
</dbReference>
<dbReference type="GO" id="GO:0016787">
    <property type="term" value="F:hydrolase activity"/>
    <property type="evidence" value="ECO:0007669"/>
    <property type="project" value="UniProtKB-KW"/>
</dbReference>
<keyword evidence="5" id="KW-1185">Reference proteome</keyword>